<keyword evidence="11 16" id="KW-0010">Activator</keyword>
<protein>
    <recommendedName>
        <fullName evidence="16 17">Protein E6</fullName>
    </recommendedName>
</protein>
<keyword evidence="2 16" id="KW-0244">Early protein</keyword>
<keyword evidence="4 16" id="KW-0945">Host-virus interaction</keyword>
<dbReference type="Proteomes" id="UP000289753">
    <property type="component" value="Segment"/>
</dbReference>
<evidence type="ECO:0000256" key="2">
    <source>
        <dbReference type="ARBA" id="ARBA00022518"/>
    </source>
</evidence>
<name>A0A2D2ALV8_9PAPI</name>
<organism evidence="18">
    <name type="scientific">Gammapapillomavirus 15</name>
    <dbReference type="NCBI Taxonomy" id="1513260"/>
    <lineage>
        <taxon>Viruses</taxon>
        <taxon>Monodnaviria</taxon>
        <taxon>Shotokuvirae</taxon>
        <taxon>Cossaviricota</taxon>
        <taxon>Papovaviricetes</taxon>
        <taxon>Zurhausenvirales</taxon>
        <taxon>Papillomaviridae</taxon>
        <taxon>Firstpapillomavirinae</taxon>
        <taxon>Gammapapillomavirus</taxon>
    </lineage>
</organism>
<keyword evidence="14 16" id="KW-0899">Viral immunoevasion</keyword>
<dbReference type="EMBL" id="MF588726">
    <property type="protein sequence ID" value="ATQ38421.1"/>
    <property type="molecule type" value="Genomic_DNA"/>
</dbReference>
<dbReference type="GO" id="GO:0008270">
    <property type="term" value="F:zinc ion binding"/>
    <property type="evidence" value="ECO:0007669"/>
    <property type="project" value="UniProtKB-KW"/>
</dbReference>
<keyword evidence="6 16" id="KW-0479">Metal-binding</keyword>
<dbReference type="InterPro" id="IPR001334">
    <property type="entry name" value="E6"/>
</dbReference>
<dbReference type="GO" id="GO:0030430">
    <property type="term" value="C:host cell cytoplasm"/>
    <property type="evidence" value="ECO:0007669"/>
    <property type="project" value="UniProtKB-SubCell"/>
</dbReference>
<evidence type="ECO:0000256" key="5">
    <source>
        <dbReference type="ARBA" id="ARBA00022632"/>
    </source>
</evidence>
<evidence type="ECO:0000256" key="4">
    <source>
        <dbReference type="ARBA" id="ARBA00022581"/>
    </source>
</evidence>
<keyword evidence="13 16" id="KW-1035">Host cytoplasm</keyword>
<evidence type="ECO:0000256" key="11">
    <source>
        <dbReference type="ARBA" id="ARBA00023159"/>
    </source>
</evidence>
<keyword evidence="10 16" id="KW-0238">DNA-binding</keyword>
<evidence type="ECO:0000256" key="8">
    <source>
        <dbReference type="ARBA" id="ARBA00022833"/>
    </source>
</evidence>
<evidence type="ECO:0000256" key="9">
    <source>
        <dbReference type="ARBA" id="ARBA00023015"/>
    </source>
</evidence>
<reference evidence="18" key="1">
    <citation type="journal article" date="2018" name="MSphere">
        <title>Metagenomic Discovery of 83 New Human Papillomavirus Types in Patients with Immunodeficiency.</title>
        <authorList>
            <person name="Pastrana D.V."/>
            <person name="Peretti A."/>
            <person name="Welch N.L."/>
            <person name="Borgogna C."/>
            <person name="Olivero C."/>
            <person name="Badolato R."/>
            <person name="Notarangelo L.D."/>
            <person name="Gariglio M."/>
            <person name="FitzGerald P.C."/>
            <person name="McIntosh C.E."/>
            <person name="Reeves J."/>
            <person name="Starrett G.J."/>
            <person name="Bliskovsky V."/>
            <person name="Velez D."/>
            <person name="Brownell I."/>
            <person name="Yarchoan R."/>
            <person name="Wyvill K.M."/>
            <person name="Uldrick T.S."/>
            <person name="Maldarelli F."/>
            <person name="Lisco A."/>
            <person name="Sereti I."/>
            <person name="Gonzalez C.M."/>
            <person name="Androphy E.J."/>
            <person name="McBride A.A."/>
            <person name="Van Doorslaer K."/>
            <person name="Garcia F."/>
            <person name="Dvoretzky I."/>
            <person name="Liu J.S."/>
            <person name="Han J."/>
            <person name="Murphy P.M."/>
            <person name="McDermott D.H."/>
            <person name="Buck C.B."/>
        </authorList>
    </citation>
    <scope>NUCLEOTIDE SEQUENCE</scope>
    <source>
        <strain evidence="18">Gamma15_w20c10a</strain>
    </source>
</reference>
<dbReference type="Gene3D" id="3.30.240.40">
    <property type="entry name" value="E6 early regulatory protein"/>
    <property type="match status" value="2"/>
</dbReference>
<evidence type="ECO:0000256" key="13">
    <source>
        <dbReference type="ARBA" id="ARBA00023200"/>
    </source>
</evidence>
<comment type="subunit">
    <text evidence="16">Forms homodimers. Interacts with ubiquitin-protein ligase UBE3A/E6-AP; this interaction stimulates UBE3A ubiquitin activity. Interacts with host BAK1.</text>
</comment>
<evidence type="ECO:0000256" key="17">
    <source>
        <dbReference type="RuleBase" id="RU363123"/>
    </source>
</evidence>
<dbReference type="GO" id="GO:0039502">
    <property type="term" value="P:symbiont-mediated suppression of host type I interferon-mediated signaling pathway"/>
    <property type="evidence" value="ECO:0007669"/>
    <property type="project" value="UniProtKB-UniRule"/>
</dbReference>
<evidence type="ECO:0000256" key="15">
    <source>
        <dbReference type="ARBA" id="ARBA00023323"/>
    </source>
</evidence>
<evidence type="ECO:0000256" key="3">
    <source>
        <dbReference type="ARBA" id="ARBA00022562"/>
    </source>
</evidence>
<evidence type="ECO:0000256" key="12">
    <source>
        <dbReference type="ARBA" id="ARBA00023163"/>
    </source>
</evidence>
<comment type="similarity">
    <text evidence="1 16 17">Belongs to the papillomaviridae E6 protein family.</text>
</comment>
<comment type="caution">
    <text evidence="16">Lacks conserved residue(s) required for the propagation of feature annotation.</text>
</comment>
<keyword evidence="7 16" id="KW-0863">Zinc-finger</keyword>
<comment type="function">
    <text evidence="16">Plays a major role in the induction and maintenance of cellular transformation. E6 associates with host UBE3A/E6-AP ubiquitin-protein ligase and modulates its activity. Protects host keratinocytes from apoptosis by mediating the degradation of host BAK1. May also inhibit host immune response.</text>
</comment>
<evidence type="ECO:0000256" key="6">
    <source>
        <dbReference type="ARBA" id="ARBA00022723"/>
    </source>
</evidence>
<evidence type="ECO:0000256" key="10">
    <source>
        <dbReference type="ARBA" id="ARBA00023125"/>
    </source>
</evidence>
<keyword evidence="5 16" id="KW-1090">Inhibition of host innate immune response by virus</keyword>
<feature type="zinc finger region" evidence="16">
    <location>
        <begin position="116"/>
        <end position="152"/>
    </location>
</feature>
<gene>
    <name evidence="16 18" type="primary">E6</name>
</gene>
<sequence>MDTYKYELKSAVSSFLMAAYFPRRLDEYCQFYQIDFFSLRLPCIFCLFYPSLQDLADFYCKKLNIVWRNNVPYVCCSKCCKHSALLERQKFFQCSVKCSILDAVVGKPLKEIVIRCVSCFALLDYAEKLDLCTRDDVVLLVRGHWRGDCRNCALKQ</sequence>
<dbReference type="InterPro" id="IPR038575">
    <property type="entry name" value="E6_sf"/>
</dbReference>
<evidence type="ECO:0000256" key="7">
    <source>
        <dbReference type="ARBA" id="ARBA00022771"/>
    </source>
</evidence>
<accession>A0A2D2ALV8</accession>
<dbReference type="GO" id="GO:0039648">
    <property type="term" value="P:symbiont-mediated perturbation of host ubiquitin-like protein modification"/>
    <property type="evidence" value="ECO:0007669"/>
    <property type="project" value="UniProtKB-UniRule"/>
</dbReference>
<evidence type="ECO:0000256" key="14">
    <source>
        <dbReference type="ARBA" id="ARBA00023280"/>
    </source>
</evidence>
<dbReference type="GO" id="GO:0006351">
    <property type="term" value="P:DNA-templated transcription"/>
    <property type="evidence" value="ECO:0007669"/>
    <property type="project" value="UniProtKB-UniRule"/>
</dbReference>
<comment type="subcellular location">
    <subcellularLocation>
        <location evidence="16 17">Host cytoplasm</location>
    </subcellularLocation>
    <subcellularLocation>
        <location evidence="16 17">Host nucleus</location>
    </subcellularLocation>
</comment>
<keyword evidence="8 16" id="KW-0862">Zinc</keyword>
<proteinExistence type="inferred from homology"/>
<keyword evidence="12 16" id="KW-0804">Transcription</keyword>
<dbReference type="SUPFAM" id="SSF161229">
    <property type="entry name" value="E6 C-terminal domain-like"/>
    <property type="match status" value="2"/>
</dbReference>
<evidence type="ECO:0000256" key="1">
    <source>
        <dbReference type="ARBA" id="ARBA00006346"/>
    </source>
</evidence>
<dbReference type="GO" id="GO:0052150">
    <property type="term" value="P:symbiont-mediated perturbation of host apoptosis"/>
    <property type="evidence" value="ECO:0007669"/>
    <property type="project" value="UniProtKB-KW"/>
</dbReference>
<keyword evidence="3 16" id="KW-1048">Host nucleus</keyword>
<keyword evidence="15 16" id="KW-1119">Modulation of host cell apoptosis by virus</keyword>
<dbReference type="GO" id="GO:0042025">
    <property type="term" value="C:host cell nucleus"/>
    <property type="evidence" value="ECO:0007669"/>
    <property type="project" value="UniProtKB-SubCell"/>
</dbReference>
<dbReference type="GO" id="GO:0052170">
    <property type="term" value="P:symbiont-mediated suppression of host innate immune response"/>
    <property type="evidence" value="ECO:0007669"/>
    <property type="project" value="UniProtKB-KW"/>
</dbReference>
<keyword evidence="9 16" id="KW-0805">Transcription regulation</keyword>
<dbReference type="Pfam" id="PF00518">
    <property type="entry name" value="E6"/>
    <property type="match status" value="1"/>
</dbReference>
<dbReference type="GO" id="GO:0006355">
    <property type="term" value="P:regulation of DNA-templated transcription"/>
    <property type="evidence" value="ECO:0007669"/>
    <property type="project" value="UniProtKB-UniRule"/>
</dbReference>
<evidence type="ECO:0000313" key="18">
    <source>
        <dbReference type="EMBL" id="ATQ38421.1"/>
    </source>
</evidence>
<feature type="zinc finger region" evidence="16">
    <location>
        <begin position="43"/>
        <end position="79"/>
    </location>
</feature>
<evidence type="ECO:0000256" key="16">
    <source>
        <dbReference type="HAMAP-Rule" id="MF_04006"/>
    </source>
</evidence>
<dbReference type="GO" id="GO:0003677">
    <property type="term" value="F:DNA binding"/>
    <property type="evidence" value="ECO:0007669"/>
    <property type="project" value="UniProtKB-UniRule"/>
</dbReference>
<dbReference type="HAMAP" id="MF_04006">
    <property type="entry name" value="HPV_E6"/>
    <property type="match status" value="1"/>
</dbReference>